<dbReference type="InterPro" id="IPR058031">
    <property type="entry name" value="AAA_lid_NorR"/>
</dbReference>
<dbReference type="GO" id="GO:0000160">
    <property type="term" value="P:phosphorelay signal transduction system"/>
    <property type="evidence" value="ECO:0007669"/>
    <property type="project" value="InterPro"/>
</dbReference>
<evidence type="ECO:0000256" key="2">
    <source>
        <dbReference type="ARBA" id="ARBA00022840"/>
    </source>
</evidence>
<dbReference type="InterPro" id="IPR002197">
    <property type="entry name" value="HTH_Fis"/>
</dbReference>
<dbReference type="SUPFAM" id="SSF52540">
    <property type="entry name" value="P-loop containing nucleoside triphosphate hydrolases"/>
    <property type="match status" value="1"/>
</dbReference>
<keyword evidence="5" id="KW-0010">Activator</keyword>
<dbReference type="STRING" id="57664.SAMN05661003_11554"/>
<dbReference type="PRINTS" id="PR01590">
    <property type="entry name" value="HTHFIS"/>
</dbReference>
<evidence type="ECO:0000256" key="1">
    <source>
        <dbReference type="ARBA" id="ARBA00022741"/>
    </source>
</evidence>
<dbReference type="SMART" id="SM00448">
    <property type="entry name" value="REC"/>
    <property type="match status" value="1"/>
</dbReference>
<dbReference type="InterPro" id="IPR027417">
    <property type="entry name" value="P-loop_NTPase"/>
</dbReference>
<dbReference type="SMART" id="SM00382">
    <property type="entry name" value="AAA"/>
    <property type="match status" value="1"/>
</dbReference>
<keyword evidence="2" id="KW-0067">ATP-binding</keyword>
<reference evidence="11" key="1">
    <citation type="submission" date="2016-10" db="EMBL/GenBank/DDBJ databases">
        <authorList>
            <person name="Varghese N."/>
            <person name="Submissions S."/>
        </authorList>
    </citation>
    <scope>NUCLEOTIDE SEQUENCE [LARGE SCALE GENOMIC DNA]</scope>
    <source>
        <strain evidence="11">DSM 8987</strain>
    </source>
</reference>
<dbReference type="InterPro" id="IPR002078">
    <property type="entry name" value="Sigma_54_int"/>
</dbReference>
<dbReference type="Pfam" id="PF25601">
    <property type="entry name" value="AAA_lid_14"/>
    <property type="match status" value="1"/>
</dbReference>
<dbReference type="FunFam" id="3.40.50.300:FF:000006">
    <property type="entry name" value="DNA-binding transcriptional regulator NtrC"/>
    <property type="match status" value="1"/>
</dbReference>
<dbReference type="PANTHER" id="PTHR32071">
    <property type="entry name" value="TRANSCRIPTIONAL REGULATORY PROTEIN"/>
    <property type="match status" value="1"/>
</dbReference>
<feature type="modified residue" description="4-aspartylphosphate" evidence="7">
    <location>
        <position position="55"/>
    </location>
</feature>
<dbReference type="Gene3D" id="3.40.50.2300">
    <property type="match status" value="1"/>
</dbReference>
<dbReference type="AlphaFoldDB" id="A0A1G7DU37"/>
<dbReference type="Pfam" id="PF02954">
    <property type="entry name" value="HTH_8"/>
    <property type="match status" value="1"/>
</dbReference>
<dbReference type="PROSITE" id="PS00688">
    <property type="entry name" value="SIGMA54_INTERACT_3"/>
    <property type="match status" value="1"/>
</dbReference>
<dbReference type="InterPro" id="IPR003593">
    <property type="entry name" value="AAA+_ATPase"/>
</dbReference>
<dbReference type="SUPFAM" id="SSF52172">
    <property type="entry name" value="CheY-like"/>
    <property type="match status" value="1"/>
</dbReference>
<name>A0A1G7DU37_9BACT</name>
<gene>
    <name evidence="10" type="ORF">SAMN05661003_11554</name>
</gene>
<evidence type="ECO:0000256" key="3">
    <source>
        <dbReference type="ARBA" id="ARBA00023015"/>
    </source>
</evidence>
<sequence>MSTTVSILLIDDDAGSRLALCSLLKQAGYGAHCVASGEDALDWLDQNTAAIVITDLMLPGMDGLEILRRVKERAPDTNVILITGNASAHSALEAMKNGAFDYITKPLNAEKLKIIIAKALETQHLLKENAFLRQQLRARYSFTNIIGTSPAMQQLFARMEKIAPTDSSLLILGESGTGKELVARAIHFNGPRKDRPFVALNCGAIPAELLESELFGHMRGSFTGAIANKMGKFELANGGTIFLDEIGTMPVHLQLKLLRVLQEQEVEPVGGNHRIKLNVRVISATNADLEEMIVKGQFREDLFYRLNVIPLTLPPLRQRREDIALLSQHFLRKSCQALQRDLVSLDPTALQILEGYNWPGNVRELENIMERMVALCDGSQINVQDLPAHICGARQASLARDGLQDLPEDGINMPQLLRQLENRWIRQALQRSAGVKAQAATLLGINRTTLVEKMRRLGL</sequence>
<dbReference type="CDD" id="cd00009">
    <property type="entry name" value="AAA"/>
    <property type="match status" value="1"/>
</dbReference>
<protein>
    <submittedName>
        <fullName evidence="10">Two component, sigma54 specific, transcriptional regulator, Fis family</fullName>
    </submittedName>
</protein>
<dbReference type="Gene3D" id="1.10.10.60">
    <property type="entry name" value="Homeodomain-like"/>
    <property type="match status" value="1"/>
</dbReference>
<evidence type="ECO:0000256" key="4">
    <source>
        <dbReference type="ARBA" id="ARBA00023125"/>
    </source>
</evidence>
<evidence type="ECO:0000313" key="11">
    <source>
        <dbReference type="Proteomes" id="UP000243205"/>
    </source>
</evidence>
<dbReference type="InterPro" id="IPR025662">
    <property type="entry name" value="Sigma_54_int_dom_ATP-bd_1"/>
</dbReference>
<evidence type="ECO:0000256" key="5">
    <source>
        <dbReference type="ARBA" id="ARBA00023159"/>
    </source>
</evidence>
<feature type="domain" description="Sigma-54 factor interaction" evidence="8">
    <location>
        <begin position="145"/>
        <end position="374"/>
    </location>
</feature>
<dbReference type="Proteomes" id="UP000243205">
    <property type="component" value="Unassembled WGS sequence"/>
</dbReference>
<evidence type="ECO:0000259" key="8">
    <source>
        <dbReference type="PROSITE" id="PS50045"/>
    </source>
</evidence>
<keyword evidence="3" id="KW-0805">Transcription regulation</keyword>
<dbReference type="PANTHER" id="PTHR32071:SF81">
    <property type="entry name" value="PROPIONATE CATABOLISM OPERON REGULATORY PROTEIN"/>
    <property type="match status" value="1"/>
</dbReference>
<dbReference type="InterPro" id="IPR001789">
    <property type="entry name" value="Sig_transdc_resp-reg_receiver"/>
</dbReference>
<feature type="domain" description="Response regulatory" evidence="9">
    <location>
        <begin position="6"/>
        <end position="120"/>
    </location>
</feature>
<dbReference type="EMBL" id="FNAQ01000015">
    <property type="protein sequence ID" value="SDE54922.1"/>
    <property type="molecule type" value="Genomic_DNA"/>
</dbReference>
<dbReference type="RefSeq" id="WP_092079800.1">
    <property type="nucleotide sequence ID" value="NZ_CALFZY010000012.1"/>
</dbReference>
<keyword evidence="11" id="KW-1185">Reference proteome</keyword>
<dbReference type="Pfam" id="PF00158">
    <property type="entry name" value="Sigma54_activat"/>
    <property type="match status" value="1"/>
</dbReference>
<dbReference type="GO" id="GO:0043565">
    <property type="term" value="F:sequence-specific DNA binding"/>
    <property type="evidence" value="ECO:0007669"/>
    <property type="project" value="InterPro"/>
</dbReference>
<proteinExistence type="predicted"/>
<dbReference type="InterPro" id="IPR025943">
    <property type="entry name" value="Sigma_54_int_dom_ATP-bd_2"/>
</dbReference>
<dbReference type="InterPro" id="IPR009057">
    <property type="entry name" value="Homeodomain-like_sf"/>
</dbReference>
<keyword evidence="1" id="KW-0547">Nucleotide-binding</keyword>
<dbReference type="PROSITE" id="PS50045">
    <property type="entry name" value="SIGMA54_INTERACT_4"/>
    <property type="match status" value="1"/>
</dbReference>
<dbReference type="OrthoDB" id="9814761at2"/>
<dbReference type="GO" id="GO:0005524">
    <property type="term" value="F:ATP binding"/>
    <property type="evidence" value="ECO:0007669"/>
    <property type="project" value="UniProtKB-KW"/>
</dbReference>
<dbReference type="PROSITE" id="PS00675">
    <property type="entry name" value="SIGMA54_INTERACT_1"/>
    <property type="match status" value="1"/>
</dbReference>
<dbReference type="InterPro" id="IPR025944">
    <property type="entry name" value="Sigma_54_int_dom_CS"/>
</dbReference>
<evidence type="ECO:0000313" key="10">
    <source>
        <dbReference type="EMBL" id="SDE54922.1"/>
    </source>
</evidence>
<dbReference type="Gene3D" id="3.40.50.300">
    <property type="entry name" value="P-loop containing nucleotide triphosphate hydrolases"/>
    <property type="match status" value="1"/>
</dbReference>
<dbReference type="InterPro" id="IPR011006">
    <property type="entry name" value="CheY-like_superfamily"/>
</dbReference>
<dbReference type="PROSITE" id="PS50110">
    <property type="entry name" value="RESPONSE_REGULATORY"/>
    <property type="match status" value="1"/>
</dbReference>
<dbReference type="Pfam" id="PF00072">
    <property type="entry name" value="Response_reg"/>
    <property type="match status" value="1"/>
</dbReference>
<accession>A0A1G7DU37</accession>
<dbReference type="GO" id="GO:0006355">
    <property type="term" value="P:regulation of DNA-templated transcription"/>
    <property type="evidence" value="ECO:0007669"/>
    <property type="project" value="InterPro"/>
</dbReference>
<evidence type="ECO:0000256" key="7">
    <source>
        <dbReference type="PROSITE-ProRule" id="PRU00169"/>
    </source>
</evidence>
<keyword evidence="6" id="KW-0804">Transcription</keyword>
<organism evidence="10 11">
    <name type="scientific">Desulfuromonas thiophila</name>
    <dbReference type="NCBI Taxonomy" id="57664"/>
    <lineage>
        <taxon>Bacteria</taxon>
        <taxon>Pseudomonadati</taxon>
        <taxon>Thermodesulfobacteriota</taxon>
        <taxon>Desulfuromonadia</taxon>
        <taxon>Desulfuromonadales</taxon>
        <taxon>Desulfuromonadaceae</taxon>
        <taxon>Desulfuromonas</taxon>
    </lineage>
</organism>
<evidence type="ECO:0000259" key="9">
    <source>
        <dbReference type="PROSITE" id="PS50110"/>
    </source>
</evidence>
<keyword evidence="4" id="KW-0238">DNA-binding</keyword>
<dbReference type="SUPFAM" id="SSF46689">
    <property type="entry name" value="Homeodomain-like"/>
    <property type="match status" value="1"/>
</dbReference>
<dbReference type="PROSITE" id="PS00676">
    <property type="entry name" value="SIGMA54_INTERACT_2"/>
    <property type="match status" value="1"/>
</dbReference>
<dbReference type="Gene3D" id="1.10.8.60">
    <property type="match status" value="1"/>
</dbReference>
<evidence type="ECO:0000256" key="6">
    <source>
        <dbReference type="ARBA" id="ARBA00023163"/>
    </source>
</evidence>
<dbReference type="FunFam" id="1.10.8.60:FF:000014">
    <property type="entry name" value="DNA-binding transcriptional regulator NtrC"/>
    <property type="match status" value="1"/>
</dbReference>
<keyword evidence="7" id="KW-0597">Phosphoprotein</keyword>